<dbReference type="KEGG" id="mic:Mic7113_0002"/>
<dbReference type="RefSeq" id="WP_015180114.1">
    <property type="nucleotide sequence ID" value="NC_019738.1"/>
</dbReference>
<feature type="transmembrane region" description="Helical" evidence="1">
    <location>
        <begin position="24"/>
        <end position="53"/>
    </location>
</feature>
<reference evidence="2 3" key="1">
    <citation type="submission" date="2012-06" db="EMBL/GenBank/DDBJ databases">
        <title>Finished chromosome of genome of Microcoleus sp. PCC 7113.</title>
        <authorList>
            <consortium name="US DOE Joint Genome Institute"/>
            <person name="Gugger M."/>
            <person name="Coursin T."/>
            <person name="Rippka R."/>
            <person name="Tandeau De Marsac N."/>
            <person name="Huntemann M."/>
            <person name="Wei C.-L."/>
            <person name="Han J."/>
            <person name="Detter J.C."/>
            <person name="Han C."/>
            <person name="Tapia R."/>
            <person name="Chen A."/>
            <person name="Kyrpides N."/>
            <person name="Mavromatis K."/>
            <person name="Markowitz V."/>
            <person name="Szeto E."/>
            <person name="Ivanova N."/>
            <person name="Pagani I."/>
            <person name="Pati A."/>
            <person name="Goodwin L."/>
            <person name="Nordberg H.P."/>
            <person name="Cantor M.N."/>
            <person name="Hua S.X."/>
            <person name="Woyke T."/>
            <person name="Kerfeld C.A."/>
        </authorList>
    </citation>
    <scope>NUCLEOTIDE SEQUENCE [LARGE SCALE GENOMIC DNA]</scope>
    <source>
        <strain evidence="2 3">PCC 7113</strain>
    </source>
</reference>
<dbReference type="HOGENOM" id="CLU_2233440_0_0_3"/>
<accession>K9W6E7</accession>
<keyword evidence="1" id="KW-0812">Transmembrane</keyword>
<keyword evidence="1" id="KW-1133">Transmembrane helix</keyword>
<dbReference type="Proteomes" id="UP000010471">
    <property type="component" value="Chromosome"/>
</dbReference>
<evidence type="ECO:0000256" key="1">
    <source>
        <dbReference type="SAM" id="Phobius"/>
    </source>
</evidence>
<gene>
    <name evidence="2" type="ORF">Mic7113_0002</name>
</gene>
<evidence type="ECO:0000313" key="2">
    <source>
        <dbReference type="EMBL" id="AFZ15950.1"/>
    </source>
</evidence>
<keyword evidence="3" id="KW-1185">Reference proteome</keyword>
<sequence length="105" mass="12208">MTTITGLRVELNQTFHQVSQSPRAILRIILCLILVNVWLCSPFTFSSFVCFILKAVENVEKPHNLILNQSFVDFQIVEKLWKSKLVFPQSIYTYSEIFHDFSPSI</sequence>
<proteinExistence type="predicted"/>
<organism evidence="2 3">
    <name type="scientific">Allocoleopsis franciscana PCC 7113</name>
    <dbReference type="NCBI Taxonomy" id="1173027"/>
    <lineage>
        <taxon>Bacteria</taxon>
        <taxon>Bacillati</taxon>
        <taxon>Cyanobacteriota</taxon>
        <taxon>Cyanophyceae</taxon>
        <taxon>Coleofasciculales</taxon>
        <taxon>Coleofasciculaceae</taxon>
        <taxon>Allocoleopsis</taxon>
        <taxon>Allocoleopsis franciscana</taxon>
    </lineage>
</organism>
<protein>
    <submittedName>
        <fullName evidence="2">Uncharacterized protein</fullName>
    </submittedName>
</protein>
<dbReference type="AlphaFoldDB" id="K9W6E7"/>
<evidence type="ECO:0000313" key="3">
    <source>
        <dbReference type="Proteomes" id="UP000010471"/>
    </source>
</evidence>
<keyword evidence="1" id="KW-0472">Membrane</keyword>
<name>K9W6E7_9CYAN</name>
<dbReference type="EMBL" id="CP003630">
    <property type="protein sequence ID" value="AFZ15950.1"/>
    <property type="molecule type" value="Genomic_DNA"/>
</dbReference>